<proteinExistence type="predicted"/>
<organism evidence="1 2">
    <name type="scientific">Pyrolobus fumarii (strain DSM 11204 / 1A)</name>
    <dbReference type="NCBI Taxonomy" id="694429"/>
    <lineage>
        <taxon>Archaea</taxon>
        <taxon>Thermoproteota</taxon>
        <taxon>Thermoprotei</taxon>
        <taxon>Desulfurococcales</taxon>
        <taxon>Pyrodictiaceae</taxon>
        <taxon>Pyrolobus</taxon>
    </lineage>
</organism>
<dbReference type="GeneID" id="11140120"/>
<accession>G0EGH0</accession>
<evidence type="ECO:0000313" key="1">
    <source>
        <dbReference type="EMBL" id="AEM38344.1"/>
    </source>
</evidence>
<dbReference type="KEGG" id="pfm:Pyrfu_0473"/>
<evidence type="ECO:0000313" key="2">
    <source>
        <dbReference type="Proteomes" id="UP000001037"/>
    </source>
</evidence>
<dbReference type="Proteomes" id="UP000001037">
    <property type="component" value="Chromosome"/>
</dbReference>
<keyword evidence="2" id="KW-1185">Reference proteome</keyword>
<name>G0EGH0_PYRF1</name>
<dbReference type="eggNOG" id="arCOG06103">
    <property type="taxonomic scope" value="Archaea"/>
</dbReference>
<dbReference type="InParanoid" id="G0EGH0"/>
<dbReference type="HOGENOM" id="CLU_494894_0_0_2"/>
<dbReference type="RefSeq" id="WP_014026021.1">
    <property type="nucleotide sequence ID" value="NC_015931.1"/>
</dbReference>
<dbReference type="AlphaFoldDB" id="G0EGH0"/>
<gene>
    <name evidence="1" type="ordered locus">Pyrfu_0473</name>
</gene>
<protein>
    <submittedName>
        <fullName evidence="1">Uncharacterized protein</fullName>
    </submittedName>
</protein>
<dbReference type="STRING" id="694429.Pyrfu_0473"/>
<reference evidence="1 2" key="1">
    <citation type="journal article" date="2011" name="Stand. Genomic Sci.">
        <title>Complete genome sequence of the hyperthermophilic chemolithoautotroph Pyrolobus fumarii type strain (1A).</title>
        <authorList>
            <person name="Anderson I."/>
            <person name="Goker M."/>
            <person name="Nolan M."/>
            <person name="Lucas S."/>
            <person name="Hammon N."/>
            <person name="Deshpande S."/>
            <person name="Cheng J.F."/>
            <person name="Tapia R."/>
            <person name="Han C."/>
            <person name="Goodwin L."/>
            <person name="Pitluck S."/>
            <person name="Huntemann M."/>
            <person name="Liolios K."/>
            <person name="Ivanova N."/>
            <person name="Pagani I."/>
            <person name="Mavromatis K."/>
            <person name="Ovchinikova G."/>
            <person name="Pati A."/>
            <person name="Chen A."/>
            <person name="Palaniappan K."/>
            <person name="Land M."/>
            <person name="Hauser L."/>
            <person name="Brambilla E.M."/>
            <person name="Huber H."/>
            <person name="Yasawong M."/>
            <person name="Rohde M."/>
            <person name="Spring S."/>
            <person name="Abt B."/>
            <person name="Sikorski J."/>
            <person name="Wirth R."/>
            <person name="Detter J.C."/>
            <person name="Woyke T."/>
            <person name="Bristow J."/>
            <person name="Eisen J.A."/>
            <person name="Markowitz V."/>
            <person name="Hugenholtz P."/>
            <person name="Kyrpides N.C."/>
            <person name="Klenk H.P."/>
            <person name="Lapidus A."/>
        </authorList>
    </citation>
    <scope>NUCLEOTIDE SEQUENCE [LARGE SCALE GENOMIC DNA]</scope>
    <source>
        <strain evidence="2">DSM 11204 / 1A</strain>
    </source>
</reference>
<sequence>MCGEPKYGYMRVCSVKAGAIRVGRVLYATVGTNAAAITSVLAAAYEVLGYDRAVLLATNVSRRYAEDARRRLDALIEGGPNVVIDELMTHAVRDPGGVVQELQGTLKRELQNGHDVIVDVTGGTKLMSSIASTAASISVRAASSHQLLLTYTSSHGVDRLVGWWAVSDETGFYPRVPRLLAKPVIFDIVSGSRQAASPSPTRIRVPKRLESLSYRRGRGFQPLNTAVGLVHQLLNSVARDEARVYIEVGERSSGVQRIHVLTVKGLGFEPETVSVELHTLFKSEDAACTLYSASYPIAGHGGRNTCEDDGFRKWLGLLRELPVAAGLWRLVVSEHANCPEFVKKHASLVDILESSLGKGYRVWGDTNLAYLGAHNDIYELAWRMALSGRRGEPNVLRFPACAYREALSNYMEAAKRSTSDIKAVLSGIASMAAEALLEQGVEGHGTCEANMLVSARGKTILATNDKGAFNAWREADTGCAILLTPNAGKTVIQADTSDITEALRILAGAAQLIAILATILKDSNASLIIEGDERTVKIEKLTTRLPYTTQ</sequence>
<dbReference type="EMBL" id="CP002838">
    <property type="protein sequence ID" value="AEM38344.1"/>
    <property type="molecule type" value="Genomic_DNA"/>
</dbReference>